<feature type="signal peptide" evidence="1">
    <location>
        <begin position="1"/>
        <end position="31"/>
    </location>
</feature>
<evidence type="ECO:0000313" key="3">
    <source>
        <dbReference type="Proteomes" id="UP001596523"/>
    </source>
</evidence>
<gene>
    <name evidence="2" type="ORF">ACFQVC_29080</name>
</gene>
<feature type="chain" id="PRO_5047383018" evidence="1">
    <location>
        <begin position="32"/>
        <end position="99"/>
    </location>
</feature>
<keyword evidence="1" id="KW-0732">Signal</keyword>
<sequence length="99" mass="10403">MSTVPCLPRRIAAVSAAVAAALAVSAAPAGAHVSEGGEHIAVLRARVLDRVNAQLESELVRLHENGGRAAETAEVERRLRHGCEVAEQLHLVARPDGRS</sequence>
<evidence type="ECO:0000313" key="2">
    <source>
        <dbReference type="EMBL" id="MFC7308262.1"/>
    </source>
</evidence>
<dbReference type="Proteomes" id="UP001596523">
    <property type="component" value="Unassembled WGS sequence"/>
</dbReference>
<evidence type="ECO:0000256" key="1">
    <source>
        <dbReference type="SAM" id="SignalP"/>
    </source>
</evidence>
<keyword evidence="3" id="KW-1185">Reference proteome</keyword>
<organism evidence="2 3">
    <name type="scientific">Streptomyces monticola</name>
    <dbReference type="NCBI Taxonomy" id="2666263"/>
    <lineage>
        <taxon>Bacteria</taxon>
        <taxon>Bacillati</taxon>
        <taxon>Actinomycetota</taxon>
        <taxon>Actinomycetes</taxon>
        <taxon>Kitasatosporales</taxon>
        <taxon>Streptomycetaceae</taxon>
        <taxon>Streptomyces</taxon>
    </lineage>
</organism>
<comment type="caution">
    <text evidence="2">The sequence shown here is derived from an EMBL/GenBank/DDBJ whole genome shotgun (WGS) entry which is preliminary data.</text>
</comment>
<reference evidence="3" key="1">
    <citation type="journal article" date="2019" name="Int. J. Syst. Evol. Microbiol.">
        <title>The Global Catalogue of Microorganisms (GCM) 10K type strain sequencing project: providing services to taxonomists for standard genome sequencing and annotation.</title>
        <authorList>
            <consortium name="The Broad Institute Genomics Platform"/>
            <consortium name="The Broad Institute Genome Sequencing Center for Infectious Disease"/>
            <person name="Wu L."/>
            <person name="Ma J."/>
        </authorList>
    </citation>
    <scope>NUCLEOTIDE SEQUENCE [LARGE SCALE GENOMIC DNA]</scope>
    <source>
        <strain evidence="3">SYNS20</strain>
    </source>
</reference>
<name>A0ABW2JR19_9ACTN</name>
<accession>A0ABW2JR19</accession>
<protein>
    <submittedName>
        <fullName evidence="2">Uncharacterized protein</fullName>
    </submittedName>
</protein>
<proteinExistence type="predicted"/>
<dbReference type="RefSeq" id="WP_381836095.1">
    <property type="nucleotide sequence ID" value="NZ_JBHTCF010000015.1"/>
</dbReference>
<dbReference type="EMBL" id="JBHTCF010000015">
    <property type="protein sequence ID" value="MFC7308262.1"/>
    <property type="molecule type" value="Genomic_DNA"/>
</dbReference>